<dbReference type="SUPFAM" id="SSF46785">
    <property type="entry name" value="Winged helix' DNA-binding domain"/>
    <property type="match status" value="1"/>
</dbReference>
<dbReference type="PRINTS" id="PR00598">
    <property type="entry name" value="HTHMARR"/>
</dbReference>
<accession>A0A646KHD5</accession>
<proteinExistence type="predicted"/>
<comment type="caution">
    <text evidence="3">The sequence shown here is derived from an EMBL/GenBank/DDBJ whole genome shotgun (WGS) entry which is preliminary data.</text>
</comment>
<evidence type="ECO:0000313" key="3">
    <source>
        <dbReference type="EMBL" id="MQT00416.1"/>
    </source>
</evidence>
<keyword evidence="4" id="KW-1185">Reference proteome</keyword>
<dbReference type="Gene3D" id="1.10.10.10">
    <property type="entry name" value="Winged helix-like DNA-binding domain superfamily/Winged helix DNA-binding domain"/>
    <property type="match status" value="1"/>
</dbReference>
<dbReference type="SMART" id="SM00347">
    <property type="entry name" value="HTH_MARR"/>
    <property type="match status" value="1"/>
</dbReference>
<dbReference type="EMBL" id="VCLA01000074">
    <property type="protein sequence ID" value="MQT00416.1"/>
    <property type="molecule type" value="Genomic_DNA"/>
</dbReference>
<feature type="domain" description="HTH marR-type" evidence="2">
    <location>
        <begin position="29"/>
        <end position="167"/>
    </location>
</feature>
<evidence type="ECO:0000313" key="4">
    <source>
        <dbReference type="Proteomes" id="UP000419138"/>
    </source>
</evidence>
<dbReference type="InterPro" id="IPR036390">
    <property type="entry name" value="WH_DNA-bd_sf"/>
</dbReference>
<reference evidence="3 4" key="1">
    <citation type="submission" date="2019-05" db="EMBL/GenBank/DDBJ databases">
        <title>Comparative genomics and metabolomics analyses of clavulanic acid producing Streptomyces species provides insight into specialized metabolism and evolution of beta-lactam biosynthetic gene clusters.</title>
        <authorList>
            <person name="Moore M.A."/>
            <person name="Cruz-Morales P."/>
            <person name="Barona Gomez F."/>
            <person name="Kapil T."/>
        </authorList>
    </citation>
    <scope>NUCLEOTIDE SEQUENCE [LARGE SCALE GENOMIC DNA]</scope>
    <source>
        <strain evidence="3 4">NRRL 5741</strain>
    </source>
</reference>
<dbReference type="InterPro" id="IPR039422">
    <property type="entry name" value="MarR/SlyA-like"/>
</dbReference>
<organism evidence="3 4">
    <name type="scientific">Streptomyces jumonjinensis</name>
    <dbReference type="NCBI Taxonomy" id="1945"/>
    <lineage>
        <taxon>Bacteria</taxon>
        <taxon>Bacillati</taxon>
        <taxon>Actinomycetota</taxon>
        <taxon>Actinomycetes</taxon>
        <taxon>Kitasatosporales</taxon>
        <taxon>Streptomycetaceae</taxon>
        <taxon>Streptomyces</taxon>
    </lineage>
</organism>
<dbReference type="OrthoDB" id="5432081at2"/>
<dbReference type="Pfam" id="PF12802">
    <property type="entry name" value="MarR_2"/>
    <property type="match status" value="1"/>
</dbReference>
<dbReference type="AlphaFoldDB" id="A0A646KHD5"/>
<evidence type="ECO:0000256" key="1">
    <source>
        <dbReference type="SAM" id="MobiDB-lite"/>
    </source>
</evidence>
<dbReference type="InterPro" id="IPR036388">
    <property type="entry name" value="WH-like_DNA-bd_sf"/>
</dbReference>
<gene>
    <name evidence="3" type="ORF">FF041_09300</name>
</gene>
<dbReference type="GO" id="GO:0003700">
    <property type="term" value="F:DNA-binding transcription factor activity"/>
    <property type="evidence" value="ECO:0007669"/>
    <property type="project" value="InterPro"/>
</dbReference>
<name>A0A646KHD5_STRJU</name>
<feature type="region of interest" description="Disordered" evidence="1">
    <location>
        <begin position="1"/>
        <end position="26"/>
    </location>
</feature>
<dbReference type="PANTHER" id="PTHR33164:SF99">
    <property type="entry name" value="MARR FAMILY REGULATORY PROTEIN"/>
    <property type="match status" value="1"/>
</dbReference>
<dbReference type="GO" id="GO:0006950">
    <property type="term" value="P:response to stress"/>
    <property type="evidence" value="ECO:0007669"/>
    <property type="project" value="TreeGrafter"/>
</dbReference>
<sequence length="174" mass="19102">MSRSTENGVPEDLGGAPRRAGSPSRPLDRTERAVWLGLLSTHMRLLRTLDTELVAAERIPLSSFEVLLTVAEAPESRVRMKDIAASLLISRSGLTRIVDDLERQGLVVREKCPTDARGFDAVLTDAGRKAYRRARKVHLTNLRGEFLDKLTDDQLTALAGIWASVGLDEHAGTC</sequence>
<dbReference type="RefSeq" id="WP_153521902.1">
    <property type="nucleotide sequence ID" value="NZ_JBEPDZ010000024.1"/>
</dbReference>
<evidence type="ECO:0000259" key="2">
    <source>
        <dbReference type="PROSITE" id="PS50995"/>
    </source>
</evidence>
<protein>
    <submittedName>
        <fullName evidence="3">MarR family transcriptional regulator</fullName>
    </submittedName>
</protein>
<dbReference type="Proteomes" id="UP000419138">
    <property type="component" value="Unassembled WGS sequence"/>
</dbReference>
<dbReference type="PROSITE" id="PS50995">
    <property type="entry name" value="HTH_MARR_2"/>
    <property type="match status" value="1"/>
</dbReference>
<dbReference type="InterPro" id="IPR000835">
    <property type="entry name" value="HTH_MarR-typ"/>
</dbReference>
<dbReference type="PANTHER" id="PTHR33164">
    <property type="entry name" value="TRANSCRIPTIONAL REGULATOR, MARR FAMILY"/>
    <property type="match status" value="1"/>
</dbReference>